<dbReference type="InterPro" id="IPR037519">
    <property type="entry name" value="LITAF_fam"/>
</dbReference>
<keyword evidence="9" id="KW-0812">Transmembrane</keyword>
<evidence type="ECO:0000313" key="12">
    <source>
        <dbReference type="Proteomes" id="UP001642540"/>
    </source>
</evidence>
<keyword evidence="7 9" id="KW-0472">Membrane</keyword>
<comment type="caution">
    <text evidence="11">The sequence shown here is derived from an EMBL/GenBank/DDBJ whole genome shotgun (WGS) entry which is preliminary data.</text>
</comment>
<evidence type="ECO:0000256" key="7">
    <source>
        <dbReference type="ARBA" id="ARBA00023136"/>
    </source>
</evidence>
<dbReference type="EMBL" id="CAXLJM020000124">
    <property type="protein sequence ID" value="CAL8139178.1"/>
    <property type="molecule type" value="Genomic_DNA"/>
</dbReference>
<dbReference type="Proteomes" id="UP001642540">
    <property type="component" value="Unassembled WGS sequence"/>
</dbReference>
<keyword evidence="6" id="KW-0862">Zinc</keyword>
<evidence type="ECO:0000256" key="5">
    <source>
        <dbReference type="ARBA" id="ARBA00022723"/>
    </source>
</evidence>
<evidence type="ECO:0000256" key="6">
    <source>
        <dbReference type="ARBA" id="ARBA00022833"/>
    </source>
</evidence>
<keyword evidence="9" id="KW-1133">Transmembrane helix</keyword>
<feature type="compositionally biased region" description="Low complexity" evidence="8">
    <location>
        <begin position="1"/>
        <end position="10"/>
    </location>
</feature>
<feature type="region of interest" description="Disordered" evidence="8">
    <location>
        <begin position="1"/>
        <end position="44"/>
    </location>
</feature>
<dbReference type="Pfam" id="PF10601">
    <property type="entry name" value="zf-LITAF-like"/>
    <property type="match status" value="1"/>
</dbReference>
<evidence type="ECO:0000256" key="4">
    <source>
        <dbReference type="ARBA" id="ARBA00005975"/>
    </source>
</evidence>
<keyword evidence="5" id="KW-0479">Metal-binding</keyword>
<evidence type="ECO:0000256" key="3">
    <source>
        <dbReference type="ARBA" id="ARBA00004630"/>
    </source>
</evidence>
<keyword evidence="12" id="KW-1185">Reference proteome</keyword>
<feature type="domain" description="LITAF" evidence="10">
    <location>
        <begin position="50"/>
        <end position="134"/>
    </location>
</feature>
<organism evidence="11 12">
    <name type="scientific">Orchesella dallaii</name>
    <dbReference type="NCBI Taxonomy" id="48710"/>
    <lineage>
        <taxon>Eukaryota</taxon>
        <taxon>Metazoa</taxon>
        <taxon>Ecdysozoa</taxon>
        <taxon>Arthropoda</taxon>
        <taxon>Hexapoda</taxon>
        <taxon>Collembola</taxon>
        <taxon>Entomobryomorpha</taxon>
        <taxon>Entomobryoidea</taxon>
        <taxon>Orchesellidae</taxon>
        <taxon>Orchesellinae</taxon>
        <taxon>Orchesella</taxon>
    </lineage>
</organism>
<evidence type="ECO:0000256" key="1">
    <source>
        <dbReference type="ARBA" id="ARBA00004414"/>
    </source>
</evidence>
<accession>A0ABP1RYJ9</accession>
<dbReference type="SMART" id="SM00714">
    <property type="entry name" value="LITAF"/>
    <property type="match status" value="1"/>
</dbReference>
<dbReference type="PROSITE" id="PS51837">
    <property type="entry name" value="LITAF"/>
    <property type="match status" value="1"/>
</dbReference>
<comment type="subcellular location">
    <subcellularLocation>
        <location evidence="2">Endosome membrane</location>
        <topology evidence="2">Peripheral membrane protein</topology>
    </subcellularLocation>
    <subcellularLocation>
        <location evidence="1">Late endosome membrane</location>
    </subcellularLocation>
    <subcellularLocation>
        <location evidence="3">Lysosome membrane</location>
        <topology evidence="3">Peripheral membrane protein</topology>
        <orientation evidence="3">Cytoplasmic side</orientation>
    </subcellularLocation>
</comment>
<evidence type="ECO:0000256" key="2">
    <source>
        <dbReference type="ARBA" id="ARBA00004481"/>
    </source>
</evidence>
<dbReference type="PANTHER" id="PTHR23292:SF6">
    <property type="entry name" value="FI16602P1-RELATED"/>
    <property type="match status" value="1"/>
</dbReference>
<name>A0ABP1RYJ9_9HEXA</name>
<gene>
    <name evidence="11" type="ORF">ODALV1_LOCUS27717</name>
</gene>
<dbReference type="PANTHER" id="PTHR23292">
    <property type="entry name" value="LIPOPOLYSACCHARIDE-INDUCED TUMOR NECROSIS FACTOR-ALPHA FACTOR"/>
    <property type="match status" value="1"/>
</dbReference>
<proteinExistence type="inferred from homology"/>
<evidence type="ECO:0000313" key="11">
    <source>
        <dbReference type="EMBL" id="CAL8139178.1"/>
    </source>
</evidence>
<sequence length="135" mass="14598">MSAPAYNPDPFNQPPPPPYSAEKPPEPGFHQPYPPPRPPVPAATTTVHVVTQPLPQQMVIIGSLNGRITCPNCNHVIQSKTTKSPGLIAWISAGALCLFGCWFGCCLIPFCVDSCMDVEHRCPNCDAHLGTQRPL</sequence>
<evidence type="ECO:0000256" key="8">
    <source>
        <dbReference type="SAM" id="MobiDB-lite"/>
    </source>
</evidence>
<comment type="similarity">
    <text evidence="4">Belongs to the CDIP1/LITAF family.</text>
</comment>
<evidence type="ECO:0000256" key="9">
    <source>
        <dbReference type="SAM" id="Phobius"/>
    </source>
</evidence>
<feature type="transmembrane region" description="Helical" evidence="9">
    <location>
        <begin position="87"/>
        <end position="110"/>
    </location>
</feature>
<protein>
    <recommendedName>
        <fullName evidence="10">LITAF domain-containing protein</fullName>
    </recommendedName>
</protein>
<evidence type="ECO:0000259" key="10">
    <source>
        <dbReference type="PROSITE" id="PS51837"/>
    </source>
</evidence>
<reference evidence="11 12" key="1">
    <citation type="submission" date="2024-08" db="EMBL/GenBank/DDBJ databases">
        <authorList>
            <person name="Cucini C."/>
            <person name="Frati F."/>
        </authorList>
    </citation>
    <scope>NUCLEOTIDE SEQUENCE [LARGE SCALE GENOMIC DNA]</scope>
</reference>
<dbReference type="InterPro" id="IPR006629">
    <property type="entry name" value="LITAF"/>
</dbReference>
<feature type="compositionally biased region" description="Pro residues" evidence="8">
    <location>
        <begin position="32"/>
        <end position="41"/>
    </location>
</feature>